<dbReference type="EMBL" id="CP036267">
    <property type="protein sequence ID" value="QDT33067.1"/>
    <property type="molecule type" value="Genomic_DNA"/>
</dbReference>
<dbReference type="Proteomes" id="UP000315724">
    <property type="component" value="Chromosome"/>
</dbReference>
<dbReference type="RefSeq" id="WP_145198805.1">
    <property type="nucleotide sequence ID" value="NZ_CP036267.1"/>
</dbReference>
<evidence type="ECO:0008006" key="6">
    <source>
        <dbReference type="Google" id="ProtNLM"/>
    </source>
</evidence>
<evidence type="ECO:0000256" key="1">
    <source>
        <dbReference type="SAM" id="MobiDB-lite"/>
    </source>
</evidence>
<proteinExistence type="predicted"/>
<dbReference type="OrthoDB" id="290552at2"/>
<keyword evidence="2" id="KW-1133">Transmembrane helix</keyword>
<dbReference type="AlphaFoldDB" id="A0A517QNB2"/>
<keyword evidence="2" id="KW-0812">Transmembrane</keyword>
<keyword evidence="2" id="KW-0472">Membrane</keyword>
<evidence type="ECO:0000256" key="3">
    <source>
        <dbReference type="SAM" id="SignalP"/>
    </source>
</evidence>
<dbReference type="KEGG" id="tpol:Mal48_23190"/>
<keyword evidence="5" id="KW-1185">Reference proteome</keyword>
<feature type="chain" id="PRO_5021773022" description="Preprotein translocase subunit SecD" evidence="3">
    <location>
        <begin position="22"/>
        <end position="413"/>
    </location>
</feature>
<accession>A0A517QNB2</accession>
<feature type="signal peptide" evidence="3">
    <location>
        <begin position="1"/>
        <end position="21"/>
    </location>
</feature>
<name>A0A517QNB2_9PLAN</name>
<dbReference type="PROSITE" id="PS51257">
    <property type="entry name" value="PROKAR_LIPOPROTEIN"/>
    <property type="match status" value="1"/>
</dbReference>
<organism evidence="4 5">
    <name type="scientific">Thalassoglobus polymorphus</name>
    <dbReference type="NCBI Taxonomy" id="2527994"/>
    <lineage>
        <taxon>Bacteria</taxon>
        <taxon>Pseudomonadati</taxon>
        <taxon>Planctomycetota</taxon>
        <taxon>Planctomycetia</taxon>
        <taxon>Planctomycetales</taxon>
        <taxon>Planctomycetaceae</taxon>
        <taxon>Thalassoglobus</taxon>
    </lineage>
</organism>
<gene>
    <name evidence="4" type="ORF">Mal48_23190</name>
</gene>
<feature type="region of interest" description="Disordered" evidence="1">
    <location>
        <begin position="325"/>
        <end position="380"/>
    </location>
</feature>
<evidence type="ECO:0000256" key="2">
    <source>
        <dbReference type="SAM" id="Phobius"/>
    </source>
</evidence>
<keyword evidence="3" id="KW-0732">Signal</keyword>
<reference evidence="4 5" key="1">
    <citation type="submission" date="2019-02" db="EMBL/GenBank/DDBJ databases">
        <title>Deep-cultivation of Planctomycetes and their phenomic and genomic characterization uncovers novel biology.</title>
        <authorList>
            <person name="Wiegand S."/>
            <person name="Jogler M."/>
            <person name="Boedeker C."/>
            <person name="Pinto D."/>
            <person name="Vollmers J."/>
            <person name="Rivas-Marin E."/>
            <person name="Kohn T."/>
            <person name="Peeters S.H."/>
            <person name="Heuer A."/>
            <person name="Rast P."/>
            <person name="Oberbeckmann S."/>
            <person name="Bunk B."/>
            <person name="Jeske O."/>
            <person name="Meyerdierks A."/>
            <person name="Storesund J.E."/>
            <person name="Kallscheuer N."/>
            <person name="Luecker S."/>
            <person name="Lage O.M."/>
            <person name="Pohl T."/>
            <person name="Merkel B.J."/>
            <person name="Hornburger P."/>
            <person name="Mueller R.-W."/>
            <person name="Bruemmer F."/>
            <person name="Labrenz M."/>
            <person name="Spormann A.M."/>
            <person name="Op den Camp H."/>
            <person name="Overmann J."/>
            <person name="Amann R."/>
            <person name="Jetten M.S.M."/>
            <person name="Mascher T."/>
            <person name="Medema M.H."/>
            <person name="Devos D.P."/>
            <person name="Kaster A.-K."/>
            <person name="Ovreas L."/>
            <person name="Rohde M."/>
            <person name="Galperin M.Y."/>
            <person name="Jogler C."/>
        </authorList>
    </citation>
    <scope>NUCLEOTIDE SEQUENCE [LARGE SCALE GENOMIC DNA]</scope>
    <source>
        <strain evidence="4 5">Mal48</strain>
    </source>
</reference>
<sequence length="413" mass="44474" precursor="true">MRFRTTLVALILIVSASIAAACSVPVFRYALEHWQPDSYVAYVFHKGDLSNDQQAAIESLQPVGLNDVPAVNLAVKVVDLSETPSPMIQGILDKTPAESFPWMVVQSPPKNGPPQTVWEGAFGKKSAAKLINSPIRETINQRLLKEDSVVWVFLESGLKDVDEPAFELLNKELTRLESELKLPEIEDEDLGDLSVDPDALKVSFSAVRVSRDNPEEKILVEMLLGVEPDLRDLEYMTQPMVFPVFGRGRALYAIVGQGIVPEVIEEAAQFLTGACQCTVKAENPGVDLIMNLDWDKHVIPTETLDESLPPLAGFTGFGLSDTEEAMEEAKSNELAAADSTSEGTAAAMTSTETTEKLNDPSSPENKTESHTADASASAGQVSSTSMGTNILIALVLLVIAVAVGSAVLAPRAN</sequence>
<evidence type="ECO:0000313" key="4">
    <source>
        <dbReference type="EMBL" id="QDT33067.1"/>
    </source>
</evidence>
<feature type="compositionally biased region" description="Low complexity" evidence="1">
    <location>
        <begin position="339"/>
        <end position="352"/>
    </location>
</feature>
<feature type="transmembrane region" description="Helical" evidence="2">
    <location>
        <begin position="390"/>
        <end position="409"/>
    </location>
</feature>
<protein>
    <recommendedName>
        <fullName evidence="6">Preprotein translocase subunit SecD</fullName>
    </recommendedName>
</protein>
<evidence type="ECO:0000313" key="5">
    <source>
        <dbReference type="Proteomes" id="UP000315724"/>
    </source>
</evidence>